<organism evidence="15 17">
    <name type="scientific">Neospora caninum (strain Liverpool)</name>
    <dbReference type="NCBI Taxonomy" id="572307"/>
    <lineage>
        <taxon>Eukaryota</taxon>
        <taxon>Sar</taxon>
        <taxon>Alveolata</taxon>
        <taxon>Apicomplexa</taxon>
        <taxon>Conoidasida</taxon>
        <taxon>Coccidia</taxon>
        <taxon>Eucoccidiorida</taxon>
        <taxon>Eimeriorina</taxon>
        <taxon>Sarcocystidae</taxon>
        <taxon>Neospora</taxon>
    </lineage>
</organism>
<feature type="compositionally biased region" description="Acidic residues" evidence="11">
    <location>
        <begin position="843"/>
        <end position="865"/>
    </location>
</feature>
<feature type="region of interest" description="Disordered" evidence="11">
    <location>
        <begin position="894"/>
        <end position="1251"/>
    </location>
</feature>
<evidence type="ECO:0000256" key="3">
    <source>
        <dbReference type="ARBA" id="ARBA00022741"/>
    </source>
</evidence>
<comment type="subcellular location">
    <subcellularLocation>
        <location evidence="1">Nucleus</location>
    </subcellularLocation>
</comment>
<dbReference type="InterPro" id="IPR014001">
    <property type="entry name" value="Helicase_ATP-bd"/>
</dbReference>
<dbReference type="InterPro" id="IPR027417">
    <property type="entry name" value="P-loop_NTPase"/>
</dbReference>
<dbReference type="FunCoup" id="F0VEK6">
    <property type="interactions" value="105"/>
</dbReference>
<dbReference type="PROSITE" id="PS51194">
    <property type="entry name" value="HELICASE_CTER"/>
    <property type="match status" value="1"/>
</dbReference>
<feature type="compositionally biased region" description="Low complexity" evidence="11">
    <location>
        <begin position="2034"/>
        <end position="2056"/>
    </location>
</feature>
<reference evidence="17" key="3">
    <citation type="journal article" date="2012" name="PLoS Pathog.">
        <title>Comparative genomics of the apicomplexan parasites Toxoplasma gondii and Neospora caninum: Coccidia differing in host range and transmission strategy.</title>
        <authorList>
            <person name="Reid A.J."/>
            <person name="Vermont S.J."/>
            <person name="Cotton J.A."/>
            <person name="Harris D."/>
            <person name="Hill-Cawthorne G.A."/>
            <person name="Konen-Waisman S."/>
            <person name="Latham S.M."/>
            <person name="Mourier T."/>
            <person name="Norton R."/>
            <person name="Quail M.A."/>
            <person name="Sanders M."/>
            <person name="Shanmugam D."/>
            <person name="Sohal A."/>
            <person name="Wasmuth J.D."/>
            <person name="Brunk B."/>
            <person name="Grigg M.E."/>
            <person name="Howard J.C."/>
            <person name="Parkinson J."/>
            <person name="Roos D.S."/>
            <person name="Trees A.J."/>
            <person name="Berriman M."/>
            <person name="Pain A."/>
            <person name="Wastling J.M."/>
        </authorList>
    </citation>
    <scope>NUCLEOTIDE SEQUENCE [LARGE SCALE GENOMIC DNA]</scope>
    <source>
        <strain evidence="17">Liverpool</strain>
    </source>
</reference>
<feature type="region of interest" description="Disordered" evidence="11">
    <location>
        <begin position="1798"/>
        <end position="1818"/>
    </location>
</feature>
<dbReference type="Proteomes" id="UP000007494">
    <property type="component" value="Chromosome VIIa"/>
</dbReference>
<dbReference type="Gene3D" id="3.40.50.10810">
    <property type="entry name" value="Tandem AAA-ATPase domain"/>
    <property type="match status" value="1"/>
</dbReference>
<feature type="region of interest" description="Disordered" evidence="11">
    <location>
        <begin position="2318"/>
        <end position="2345"/>
    </location>
</feature>
<evidence type="ECO:0000256" key="4">
    <source>
        <dbReference type="ARBA" id="ARBA00022801"/>
    </source>
</evidence>
<evidence type="ECO:0000259" key="13">
    <source>
        <dbReference type="PROSITE" id="PS51194"/>
    </source>
</evidence>
<dbReference type="Gene3D" id="1.20.120.850">
    <property type="entry name" value="SWI2/SNF2 ATPases, N-terminal domain"/>
    <property type="match status" value="1"/>
</dbReference>
<keyword evidence="7" id="KW-0156">Chromatin regulator</keyword>
<dbReference type="Pfam" id="PF00271">
    <property type="entry name" value="Helicase_C"/>
    <property type="match status" value="1"/>
</dbReference>
<feature type="compositionally biased region" description="Acidic residues" evidence="11">
    <location>
        <begin position="980"/>
        <end position="999"/>
    </location>
</feature>
<feature type="compositionally biased region" description="Basic and acidic residues" evidence="11">
    <location>
        <begin position="2862"/>
        <end position="2882"/>
    </location>
</feature>
<feature type="compositionally biased region" description="Low complexity" evidence="11">
    <location>
        <begin position="2151"/>
        <end position="2164"/>
    </location>
</feature>
<feature type="compositionally biased region" description="Basic and acidic residues" evidence="11">
    <location>
        <begin position="1118"/>
        <end position="1132"/>
    </location>
</feature>
<reference evidence="15" key="1">
    <citation type="submission" date="2011-02" db="EMBL/GenBank/DDBJ databases">
        <authorList>
            <person name="Aslett M."/>
        </authorList>
    </citation>
    <scope>NUCLEOTIDE SEQUENCE</scope>
    <source>
        <strain evidence="15">Liverpool</strain>
    </source>
</reference>
<dbReference type="RefSeq" id="XP_003882182.1">
    <property type="nucleotide sequence ID" value="XM_003882133.1"/>
</dbReference>
<feature type="region of interest" description="Disordered" evidence="11">
    <location>
        <begin position="1981"/>
        <end position="2088"/>
    </location>
</feature>
<evidence type="ECO:0000256" key="2">
    <source>
        <dbReference type="ARBA" id="ARBA00009220"/>
    </source>
</evidence>
<feature type="coiled-coil region" evidence="10">
    <location>
        <begin position="470"/>
        <end position="497"/>
    </location>
</feature>
<dbReference type="eggNOG" id="KOG0391">
    <property type="taxonomic scope" value="Eukaryota"/>
</dbReference>
<dbReference type="GO" id="GO:0006338">
    <property type="term" value="P:chromatin remodeling"/>
    <property type="evidence" value="ECO:0007669"/>
    <property type="project" value="TreeGrafter"/>
</dbReference>
<evidence type="ECO:0000256" key="9">
    <source>
        <dbReference type="ARBA" id="ARBA00023242"/>
    </source>
</evidence>
<dbReference type="GO" id="GO:0042393">
    <property type="term" value="F:histone binding"/>
    <property type="evidence" value="ECO:0007669"/>
    <property type="project" value="TreeGrafter"/>
</dbReference>
<sequence>MPPPQWQLNRGVSSKESVSGLPGSSTWVRNPPPALGSDCQGGSLGGGSVPQPGCVPSHVASASSSGVDSRAPPSSSEAREDPKSVARPRMSLNDRPARHQWGFPGASCDAGSSNGHPRSASPLDCETASGDGNPRRRTMGGNGLGERVPFQDMPPFTPRVQNGDESKAGCATAAAGSDRPQDAWTAGPQEERQQGSRDPPHVLGAEGASFFGAFDPPEARPDRGGPQPTSVWGDSPSPPSSSVSSLASPTQRSGSTAPLSHRLGANAAASTGQGEQTQGRQGRKRRCMLSLSRNPSESGGALSAEPPTGGWPPEERPKRSATSETWGGSVAGNQPFASGALRGRLVSQGAEWRLADPAFPSPCAPLACPASPSAGQELAVHWQAFRHPARSRQEERARTILRVQEEQRQVLLEIQQQREEARQRGEELPDEPPPELACKMCGVDDSGNLLHPGCVDMGEFLASLGGLYDVGLDQEEEKNVQEEIQSLQERLQQLLVKMGRSSGRGEGGGGPVSQKEPARVPEVVFRNILEKEIKSFQDLVIDEHKEKKKLFRQLAGGCRRHVEAVEKKKQMKAEEEERRLRAVAKSTCGPVEVFWQRIERLVWEREKRQLQRQLHEKKKQRLDRLVNEAMQQCRRLAQGLRKPCASGDQPRPAQLDGGKRLTSETTMSSRRNSIFSEEEAKERGKGSRRNAGHQTCGRDWTKREARDEGRLTEEAGVDEDEQEWTASKFAKDQEEEDDRLEAEMERGEGEEQEDIESELRGLQDEADMPVEELLKRIYGVEGGQTQLASDRRKEQKEKARRKDEEEEGEDEGDEEDGEEEDREDEDEEGEENQWSMLVCSKEQEEEDERLDDEMEKEDDEQEDPEAELRGLQDEANMPVDELLKRIYCVAGGEAQLAADRRREADNQVRREKTVREETEDRKEERHAEGEEGGQQPHAIEERAARSEGEAAGDRLRGNDDSADDDRSEFSLDGGCFGKQEEEDEELDAAMKDEDDEEEDELKRLQEDAEMPIDELIRRFGAPSSGPRPCREETSSDEEEVVVPVHRSVRPRRSRGDSRCQLEESSEASPCRSPRCLSPGQAGEESEAVKREEGAAEDPPGGEMREETKAGDASPSQDMRADLLKQEGSEKARNVHLGGSPGSPASVYEGKHVSPTGDSLRSVKSVKSEEGGYVKRLSPLRPSHAEAAAPRSSHHAGAPAVAKKQERTHASLPSEPSGGQDVDDLPGPSPKEESDAEGLPAASPGASSLPSNPAPALVRATLRTYQSEGVQWLFALHDKGLNGILADEMGLGKTLQTIVLLARLALERGVWGPHLIVVPTSVMLNWEREFFKFCPGFKVLVYFGSAQERAKKRTGWSRPYAFHVCIASYSTVVKDAQIFKRKKWYSLVLDEAQNIKNFHSRRWQTLLTFNTQHRLLLTGTPLQNNLAELWSLMHFLMPTVFQSHEDFKEWFGDPLTAAIEQEQVSEHQQLLEKLHALLRPYLLRRLKKDVEKQMPRKYEHVVRCSLTKRQKCLYDEFMQRRQVQQTMAAGNYRGMMNILMQLRKVCNHPDLFEPRPIETPVGGGGVNALSYDIPAMVCLWLYEPWNWSIEERFRRVTLPIVSLIHYEMRFSSLQHGLAQNWSPLRLLCPSSSSPRLQSSSPFDLLAVATPVEGCDLLSLPQPIYTRRLHASQKGNASLCGPPCSASCSASERAAVADLTALSPRVSVEKQGTASSLWPPPRDQTDPELVLTCHSPVPYSQVSSLVRMSEYPVEAGPCRASPPVSSGEAGRPGGTRPRDSPAPLATVAVPIVSTVSSGLLQGPPFRGRSPSPVQSSAPPFSVAPPAPLSWLPVAGSVDSHGQPVDALSPNSVLQSPPSPACRASARSFSAALPLRGPTPAQARTEGEACLPAGVRPRAGDREDASGASLGFRGACESTGCLGHTENQRQSPDISRTSPLTPVDTCSGPDCEGQGEGGHIEGIAVDEPRLFSASGVHASSPARVSFQSCGSQRPMPSFANSEETGEISGRGAQPPSSPNGVPGFPGVLPRLRASDESAPAVAGSSSLSSSRLSPFRPVSESGQGDAGTFEAAQLPPPQDSEPVSSAPAFPGRLACVGDPNVEKEKALVAGGTSTSLRASARAAARRSREEGRATNEESLPKEHDRHHLAKAPAVPSTQSSVLPSLSSTKRRRLLRAAMSPTPGGKKGPGAESVVPSLGSLVEVPLLRNTSDTSNAQVTPHSASASSALPVSLVLTQPFGCASIPDLDGFLAAHARRRCWGRDRRRLVRNCFPVPPAFVSHLLHQQEDSEKDGKVVEDQDMVLKSGEVEAGALSAGRADSLGSRAGAGGSSGGICSPATLDRGKPRRQMPRGIKRAGTLWRRWVSSERCEMQPGLCLVDATGGESLLDSLTPPSESEYRDGAGGEDRGAQKADFPTTLLARPGEPFSAAVDANEGTRMRKAEFWRSEEMRCQASQAVFLFNSCLSLASPPPFGGRDTRELLRKEISQSPLNPIGSVHEPVRICEDFLARTETLRRITPTPTEVFDRDQTVILRCSVLCNPRVQPGAPRIFLRGPGGIQARENSFSAFAESLDFLQGSAAELHEAVERQRRIFPHKQTLQDDCGKLIILAELLTKLRADGHRCLLFTQFSKMLDVLESWINHQGFTYVRLDGSTKVDQRQRVVTRFNASPRIFLFISSTRAGGVGLNLTGADTVIFYDTDWNPAMDRQAMDRCHRIGQTRDVHVYRLVTEHSIEENIWRKQLQKRLLDEVVVDRGLFTMENTTREGHLGQQTQDKDAAREWFANAETLKDLLASPEDSIAKSGFKGDIYADRILHDSGEDHPDDAESVAPVARSGKKGEALGRGGEFEAAILEVEDVEDVAAMQQTTREEKQAKQEMQQDFRGEKIGDEGAVDLNGALERMPALAAYCVRLINENKPPSLLAQIAQLKIQVRAEGNEDEAKQSEEDRQSESEEPSESSDGDGPALWESEIESEETDEE</sequence>
<dbReference type="GO" id="GO:0003677">
    <property type="term" value="F:DNA binding"/>
    <property type="evidence" value="ECO:0007669"/>
    <property type="project" value="UniProtKB-KW"/>
</dbReference>
<dbReference type="Gene3D" id="3.40.50.300">
    <property type="entry name" value="P-loop containing nucleotide triphosphate hydrolases"/>
    <property type="match status" value="1"/>
</dbReference>
<evidence type="ECO:0000256" key="7">
    <source>
        <dbReference type="ARBA" id="ARBA00022853"/>
    </source>
</evidence>
<protein>
    <submittedName>
        <fullName evidence="15">Putative SNF2 family N-terminal domain-containing protein</fullName>
    </submittedName>
    <submittedName>
        <fullName evidence="16">SNF2 family N-terminal domain-containing protein,putative</fullName>
    </submittedName>
</protein>
<dbReference type="VEuPathDB" id="ToxoDB:NCLIV_019390"/>
<feature type="region of interest" description="Disordered" evidence="11">
    <location>
        <begin position="2861"/>
        <end position="2882"/>
    </location>
</feature>
<feature type="region of interest" description="Disordered" evidence="11">
    <location>
        <begin position="1920"/>
        <end position="1957"/>
    </location>
</feature>
<evidence type="ECO:0000256" key="5">
    <source>
        <dbReference type="ARBA" id="ARBA00022806"/>
    </source>
</evidence>
<feature type="coiled-coil region" evidence="10">
    <location>
        <begin position="600"/>
        <end position="632"/>
    </location>
</feature>
<feature type="compositionally biased region" description="Polar residues" evidence="11">
    <location>
        <begin position="663"/>
        <end position="675"/>
    </location>
</feature>
<evidence type="ECO:0000256" key="8">
    <source>
        <dbReference type="ARBA" id="ARBA00023125"/>
    </source>
</evidence>
<dbReference type="CDD" id="cd18003">
    <property type="entry name" value="DEXQc_SRCAP"/>
    <property type="match status" value="1"/>
</dbReference>
<feature type="compositionally biased region" description="Acidic residues" evidence="11">
    <location>
        <begin position="2963"/>
        <end position="2973"/>
    </location>
</feature>
<feature type="compositionally biased region" description="Low complexity" evidence="11">
    <location>
        <begin position="1237"/>
        <end position="1251"/>
    </location>
</feature>
<name>F0VEK6_NEOCL</name>
<dbReference type="PROSITE" id="PS51204">
    <property type="entry name" value="HSA"/>
    <property type="match status" value="1"/>
</dbReference>
<evidence type="ECO:0000313" key="15">
    <source>
        <dbReference type="EMBL" id="CBZ52150.1"/>
    </source>
</evidence>
<keyword evidence="5" id="KW-0347">Helicase</keyword>
<keyword evidence="9" id="KW-0539">Nucleus</keyword>
<feature type="compositionally biased region" description="Basic and acidic residues" evidence="11">
    <location>
        <begin position="699"/>
        <end position="713"/>
    </location>
</feature>
<evidence type="ECO:0000259" key="14">
    <source>
        <dbReference type="PROSITE" id="PS51204"/>
    </source>
</evidence>
<feature type="compositionally biased region" description="Polar residues" evidence="11">
    <location>
        <begin position="320"/>
        <end position="336"/>
    </location>
</feature>
<dbReference type="PROSITE" id="PS51192">
    <property type="entry name" value="HELICASE_ATP_BIND_1"/>
    <property type="match status" value="1"/>
</dbReference>
<dbReference type="InParanoid" id="F0VEK6"/>
<feature type="compositionally biased region" description="Basic and acidic residues" evidence="11">
    <location>
        <begin position="2123"/>
        <end position="2142"/>
    </location>
</feature>
<accession>F0VEK6</accession>
<evidence type="ECO:0000259" key="12">
    <source>
        <dbReference type="PROSITE" id="PS51192"/>
    </source>
</evidence>
<comment type="similarity">
    <text evidence="2">Belongs to the SNF2/RAD54 helicase family. SWR1 subfamily.</text>
</comment>
<evidence type="ECO:0000313" key="16">
    <source>
        <dbReference type="EMBL" id="CEL66114.1"/>
    </source>
</evidence>
<dbReference type="GO" id="GO:0004386">
    <property type="term" value="F:helicase activity"/>
    <property type="evidence" value="ECO:0007669"/>
    <property type="project" value="UniProtKB-KW"/>
</dbReference>
<feature type="region of interest" description="Disordered" evidence="11">
    <location>
        <begin position="2811"/>
        <end position="2835"/>
    </location>
</feature>
<dbReference type="GO" id="GO:0005524">
    <property type="term" value="F:ATP binding"/>
    <property type="evidence" value="ECO:0007669"/>
    <property type="project" value="UniProtKB-KW"/>
</dbReference>
<dbReference type="EMBL" id="FR823388">
    <property type="protein sequence ID" value="CBZ52150.1"/>
    <property type="molecule type" value="Genomic_DNA"/>
</dbReference>
<dbReference type="InterPro" id="IPR001650">
    <property type="entry name" value="Helicase_C-like"/>
</dbReference>
<keyword evidence="8" id="KW-0238">DNA-binding</keyword>
<dbReference type="PANTHER" id="PTHR45685">
    <property type="entry name" value="HELICASE SRCAP-RELATED"/>
    <property type="match status" value="1"/>
</dbReference>
<feature type="compositionally biased region" description="Basic and acidic residues" evidence="11">
    <location>
        <begin position="898"/>
        <end position="929"/>
    </location>
</feature>
<keyword evidence="3" id="KW-0547">Nucleotide-binding</keyword>
<gene>
    <name evidence="16" type="ORF">BN1204_019390</name>
    <name evidence="15" type="ORF">NCLIV_019390</name>
</gene>
<keyword evidence="10" id="KW-0175">Coiled coil</keyword>
<feature type="compositionally biased region" description="Acidic residues" evidence="11">
    <location>
        <begin position="804"/>
        <end position="831"/>
    </location>
</feature>
<dbReference type="Pfam" id="PF00176">
    <property type="entry name" value="SNF2-rel_dom"/>
    <property type="match status" value="1"/>
</dbReference>
<dbReference type="CDD" id="cd18793">
    <property type="entry name" value="SF2_C_SNF"/>
    <property type="match status" value="1"/>
</dbReference>
<feature type="region of interest" description="Disordered" evidence="11">
    <location>
        <begin position="639"/>
        <end position="877"/>
    </location>
</feature>
<dbReference type="InterPro" id="IPR049730">
    <property type="entry name" value="SNF2/RAD54-like_C"/>
</dbReference>
<proteinExistence type="inferred from homology"/>
<feature type="compositionally biased region" description="Low complexity" evidence="11">
    <location>
        <begin position="1807"/>
        <end position="1818"/>
    </location>
</feature>
<feature type="region of interest" description="Disordered" evidence="11">
    <location>
        <begin position="1"/>
        <end position="336"/>
    </location>
</feature>
<feature type="region of interest" description="Disordered" evidence="11">
    <location>
        <begin position="2382"/>
        <end position="2406"/>
    </location>
</feature>
<dbReference type="GO" id="GO:0016887">
    <property type="term" value="F:ATP hydrolysis activity"/>
    <property type="evidence" value="ECO:0007669"/>
    <property type="project" value="TreeGrafter"/>
</dbReference>
<feature type="compositionally biased region" description="Basic and acidic residues" evidence="11">
    <location>
        <begin position="789"/>
        <end position="803"/>
    </location>
</feature>
<keyword evidence="4" id="KW-0378">Hydrolase</keyword>
<dbReference type="EMBL" id="LN714481">
    <property type="protein sequence ID" value="CEL66114.1"/>
    <property type="molecule type" value="Genomic_DNA"/>
</dbReference>
<evidence type="ECO:0000313" key="17">
    <source>
        <dbReference type="Proteomes" id="UP000007494"/>
    </source>
</evidence>
<feature type="compositionally biased region" description="Low complexity" evidence="11">
    <location>
        <begin position="240"/>
        <end position="249"/>
    </location>
</feature>
<feature type="compositionally biased region" description="Polar residues" evidence="11">
    <location>
        <begin position="60"/>
        <end position="76"/>
    </location>
</feature>
<dbReference type="InterPro" id="IPR050520">
    <property type="entry name" value="INO80/SWR1_helicase"/>
</dbReference>
<feature type="compositionally biased region" description="Polar residues" evidence="11">
    <location>
        <begin position="1"/>
        <end position="28"/>
    </location>
</feature>
<dbReference type="GO" id="GO:0000812">
    <property type="term" value="C:Swr1 complex"/>
    <property type="evidence" value="ECO:0007669"/>
    <property type="project" value="TreeGrafter"/>
</dbReference>
<dbReference type="InterPro" id="IPR000330">
    <property type="entry name" value="SNF2_N"/>
</dbReference>
<keyword evidence="6" id="KW-0067">ATP-binding</keyword>
<feature type="compositionally biased region" description="Basic and acidic residues" evidence="11">
    <location>
        <begin position="2929"/>
        <end position="2945"/>
    </location>
</feature>
<feature type="region of interest" description="Disordered" evidence="11">
    <location>
        <begin position="1838"/>
        <end position="1907"/>
    </location>
</feature>
<dbReference type="OrthoDB" id="448448at2759"/>
<feature type="compositionally biased region" description="Polar residues" evidence="11">
    <location>
        <begin position="1925"/>
        <end position="1937"/>
    </location>
</feature>
<feature type="compositionally biased region" description="Low complexity" evidence="11">
    <location>
        <begin position="1858"/>
        <end position="1873"/>
    </location>
</feature>
<feature type="compositionally biased region" description="Basic and acidic residues" evidence="11">
    <location>
        <begin position="2392"/>
        <end position="2406"/>
    </location>
</feature>
<dbReference type="SUPFAM" id="SSF52540">
    <property type="entry name" value="P-loop containing nucleoside triphosphate hydrolases"/>
    <property type="match status" value="3"/>
</dbReference>
<feature type="region of interest" description="Disordered" evidence="11">
    <location>
        <begin position="2929"/>
        <end position="2973"/>
    </location>
</feature>
<feature type="region of interest" description="Disordered" evidence="11">
    <location>
        <begin position="2104"/>
        <end position="2166"/>
    </location>
</feature>
<dbReference type="SMART" id="SM00490">
    <property type="entry name" value="HELICc"/>
    <property type="match status" value="1"/>
</dbReference>
<feature type="compositionally biased region" description="Basic and acidic residues" evidence="11">
    <location>
        <begin position="938"/>
        <end position="959"/>
    </location>
</feature>
<dbReference type="InterPro" id="IPR014012">
    <property type="entry name" value="HSA_dom"/>
</dbReference>
<feature type="compositionally biased region" description="Basic and acidic residues" evidence="11">
    <location>
        <begin position="189"/>
        <end position="200"/>
    </location>
</feature>
<dbReference type="GeneID" id="13443915"/>
<dbReference type="PANTHER" id="PTHR45685:SF1">
    <property type="entry name" value="HELICASE SRCAP"/>
    <property type="match status" value="1"/>
</dbReference>
<feature type="domain" description="HSA" evidence="14">
    <location>
        <begin position="513"/>
        <end position="585"/>
    </location>
</feature>
<dbReference type="FunFam" id="3.40.50.10810:FF:000005">
    <property type="entry name" value="Photoperiod-independent early flowering 1"/>
    <property type="match status" value="1"/>
</dbReference>
<feature type="domain" description="Helicase C-terminal" evidence="13">
    <location>
        <begin position="2603"/>
        <end position="2759"/>
    </location>
</feature>
<evidence type="ECO:0000256" key="6">
    <source>
        <dbReference type="ARBA" id="ARBA00022840"/>
    </source>
</evidence>
<reference evidence="16" key="4">
    <citation type="journal article" date="2015" name="PLoS ONE">
        <title>Comprehensive Evaluation of Toxoplasma gondii VEG and Neospora caninum LIV Genomes with Tachyzoite Stage Transcriptome and Proteome Defines Novel Transcript Features.</title>
        <authorList>
            <person name="Ramaprasad A."/>
            <person name="Mourier T."/>
            <person name="Naeem R."/>
            <person name="Malas T.B."/>
            <person name="Moussa E."/>
            <person name="Panigrahi A."/>
            <person name="Vermont S.J."/>
            <person name="Otto T.D."/>
            <person name="Wastling J."/>
            <person name="Pain A."/>
        </authorList>
    </citation>
    <scope>NUCLEOTIDE SEQUENCE</scope>
    <source>
        <strain evidence="16">Liverpool</strain>
    </source>
</reference>
<reference evidence="15" key="2">
    <citation type="submission" date="2011-03" db="EMBL/GenBank/DDBJ databases">
        <title>Comparative genomics and transcriptomics of Neospora caninum and Toxoplasma gondii.</title>
        <authorList>
            <person name="Reid A.J."/>
            <person name="Sohal A."/>
            <person name="Harris D."/>
            <person name="Quail M."/>
            <person name="Sanders M."/>
            <person name="Berriman M."/>
            <person name="Wastling J.M."/>
            <person name="Pain A."/>
        </authorList>
    </citation>
    <scope>NUCLEOTIDE SEQUENCE</scope>
    <source>
        <strain evidence="15">Liverpool</strain>
    </source>
</reference>
<dbReference type="InterPro" id="IPR038718">
    <property type="entry name" value="SNF2-like_sf"/>
</dbReference>
<evidence type="ECO:0000256" key="10">
    <source>
        <dbReference type="SAM" id="Coils"/>
    </source>
</evidence>
<feature type="domain" description="Helicase ATP-binding" evidence="12">
    <location>
        <begin position="1273"/>
        <end position="1438"/>
    </location>
</feature>
<keyword evidence="17" id="KW-1185">Reference proteome</keyword>
<dbReference type="OMA" id="ELYDNNH"/>
<feature type="region of interest" description="Disordered" evidence="11">
    <location>
        <begin position="1752"/>
        <end position="1780"/>
    </location>
</feature>
<dbReference type="SMART" id="SM00487">
    <property type="entry name" value="DEXDc"/>
    <property type="match status" value="1"/>
</dbReference>
<evidence type="ECO:0000256" key="1">
    <source>
        <dbReference type="ARBA" id="ARBA00004123"/>
    </source>
</evidence>
<evidence type="ECO:0000256" key="11">
    <source>
        <dbReference type="SAM" id="MobiDB-lite"/>
    </source>
</evidence>